<reference evidence="1" key="1">
    <citation type="journal article" date="2017" name="Appl. Environ. Microbiol.">
        <title>Molecular characterization of an Endozoicomonas-like organism causing infection in king scallop Pecten maximus L.</title>
        <authorList>
            <person name="Cano I."/>
            <person name="van Aerle R."/>
            <person name="Ross S."/>
            <person name="Verner-Jeffreys D.W."/>
            <person name="Paley R.K."/>
            <person name="Rimmer G."/>
            <person name="Ryder D."/>
            <person name="Hooper P."/>
            <person name="Stone D."/>
            <person name="Feist S.W."/>
        </authorList>
    </citation>
    <scope>NUCLEOTIDE SEQUENCE</scope>
</reference>
<comment type="caution">
    <text evidence="1">The sequence shown here is derived from an EMBL/GenBank/DDBJ whole genome shotgun (WGS) entry which is preliminary data.</text>
</comment>
<gene>
    <name evidence="1" type="ORF">CI610_02293</name>
</gene>
<evidence type="ECO:0000313" key="1">
    <source>
        <dbReference type="EMBL" id="PJE78755.1"/>
    </source>
</evidence>
<dbReference type="EMBL" id="NSIT01000132">
    <property type="protein sequence ID" value="PJE78755.1"/>
    <property type="molecule type" value="Genomic_DNA"/>
</dbReference>
<proteinExistence type="predicted"/>
<organism evidence="1">
    <name type="scientific">invertebrate metagenome</name>
    <dbReference type="NCBI Taxonomy" id="1711999"/>
    <lineage>
        <taxon>unclassified sequences</taxon>
        <taxon>metagenomes</taxon>
        <taxon>organismal metagenomes</taxon>
    </lineage>
</organism>
<dbReference type="AlphaFoldDB" id="A0A2H9T699"/>
<sequence length="605" mass="68910">MNTGIVVVTVLLCLFWNICQSTGDNNKGDSGQLGAKKIQPVSKKECVIQILKDLGEIGVYIDVSEHSLGLGDLSASVQLIQYLAYLKVPRIHVWISATEGPYEADQPEDLQKMALLLPGYCPDKKESLFFWGSSEVKVTKRCIKETMPSVALSFRDGDSVLAKGELKYEDFITIKPYCFGLPYRYFLSQSVEDYHRELLNIPDEGVIPGDSPLTDFYLGYEEDPVEWIYQCLINNRSMDVYRHSGCREQPEKFNKLESCQSVYVDEKSKRIAQLIDCLLRESREDRIAMGFVYGIHHSSLVGDVKMTGLYRWIRANRSVAEERGTPSVLIVFGINDAYRRVLVQEFKRSFRDVRILSYENEDNLNQGIKSLNEGKGELFICLLTSISQPVFRMIIERCCLPALVEGANTTSILLQKGLSYLSLLPCGNTPVSFELGDALESFRVQGLSCRLFGNEREDKELESLIEKIEKGDYQSAREWIIELKNSEPPSPLDFLWKQVFIGKRFSDSPVSENQRLVWEKKNVITVLSLLEKEMRGELSDEEKNRISLVIGGLDACLIHYIKASLNPDSSLSRHFQTIKERVCSDEYNNVVSALYQWGKYKGYLH</sequence>
<name>A0A2H9T699_9ZZZZ</name>
<protein>
    <submittedName>
        <fullName evidence="1">Uncharacterized protein</fullName>
    </submittedName>
</protein>
<accession>A0A2H9T699</accession>